<dbReference type="EMBL" id="KN822109">
    <property type="protein sequence ID" value="KIM56834.1"/>
    <property type="molecule type" value="Genomic_DNA"/>
</dbReference>
<reference evidence="2 3" key="1">
    <citation type="submission" date="2014-04" db="EMBL/GenBank/DDBJ databases">
        <authorList>
            <consortium name="DOE Joint Genome Institute"/>
            <person name="Kuo A."/>
            <person name="Kohler A."/>
            <person name="Nagy L.G."/>
            <person name="Floudas D."/>
            <person name="Copeland A."/>
            <person name="Barry K.W."/>
            <person name="Cichocki N."/>
            <person name="Veneault-Fourrey C."/>
            <person name="LaButti K."/>
            <person name="Lindquist E.A."/>
            <person name="Lipzen A."/>
            <person name="Lundell T."/>
            <person name="Morin E."/>
            <person name="Murat C."/>
            <person name="Sun H."/>
            <person name="Tunlid A."/>
            <person name="Henrissat B."/>
            <person name="Grigoriev I.V."/>
            <person name="Hibbett D.S."/>
            <person name="Martin F."/>
            <person name="Nordberg H.P."/>
            <person name="Cantor M.N."/>
            <person name="Hua S.X."/>
        </authorList>
    </citation>
    <scope>NUCLEOTIDE SEQUENCE [LARGE SCALE GENOMIC DNA]</scope>
    <source>
        <strain evidence="2 3">Foug A</strain>
    </source>
</reference>
<evidence type="ECO:0000313" key="2">
    <source>
        <dbReference type="EMBL" id="KIM56834.1"/>
    </source>
</evidence>
<keyword evidence="3" id="KW-1185">Reference proteome</keyword>
<protein>
    <recommendedName>
        <fullName evidence="1">CxC1-like cysteine cluster associated with KDZ transposases domain-containing protein</fullName>
    </recommendedName>
</protein>
<dbReference type="InParanoid" id="A0A0C3DKI6"/>
<feature type="non-terminal residue" evidence="2">
    <location>
        <position position="1"/>
    </location>
</feature>
<evidence type="ECO:0000313" key="3">
    <source>
        <dbReference type="Proteomes" id="UP000053989"/>
    </source>
</evidence>
<evidence type="ECO:0000259" key="1">
    <source>
        <dbReference type="Pfam" id="PF18802"/>
    </source>
</evidence>
<reference evidence="3" key="2">
    <citation type="submission" date="2015-01" db="EMBL/GenBank/DDBJ databases">
        <title>Evolutionary Origins and Diversification of the Mycorrhizal Mutualists.</title>
        <authorList>
            <consortium name="DOE Joint Genome Institute"/>
            <consortium name="Mycorrhizal Genomics Consortium"/>
            <person name="Kohler A."/>
            <person name="Kuo A."/>
            <person name="Nagy L.G."/>
            <person name="Floudas D."/>
            <person name="Copeland A."/>
            <person name="Barry K.W."/>
            <person name="Cichocki N."/>
            <person name="Veneault-Fourrey C."/>
            <person name="LaButti K."/>
            <person name="Lindquist E.A."/>
            <person name="Lipzen A."/>
            <person name="Lundell T."/>
            <person name="Morin E."/>
            <person name="Murat C."/>
            <person name="Riley R."/>
            <person name="Ohm R."/>
            <person name="Sun H."/>
            <person name="Tunlid A."/>
            <person name="Henrissat B."/>
            <person name="Grigoriev I.V."/>
            <person name="Hibbett D.S."/>
            <person name="Martin F."/>
        </authorList>
    </citation>
    <scope>NUCLEOTIDE SEQUENCE [LARGE SCALE GENOMIC DNA]</scope>
    <source>
        <strain evidence="3">Foug A</strain>
    </source>
</reference>
<dbReference type="OrthoDB" id="3200967at2759"/>
<dbReference type="HOGENOM" id="CLU_004552_7_0_1"/>
<proteinExistence type="predicted"/>
<accession>A0A0C3DKI6</accession>
<dbReference type="AlphaFoldDB" id="A0A0C3DKI6"/>
<feature type="domain" description="CxC1-like cysteine cluster associated with KDZ transposases" evidence="1">
    <location>
        <begin position="10"/>
        <end position="80"/>
    </location>
</feature>
<dbReference type="Pfam" id="PF18802">
    <property type="entry name" value="CxC1"/>
    <property type="match status" value="1"/>
</dbReference>
<name>A0A0C3DKI6_9AGAM</name>
<gene>
    <name evidence="2" type="ORF">SCLCIDRAFT_131692</name>
</gene>
<dbReference type="Proteomes" id="UP000053989">
    <property type="component" value="Unassembled WGS sequence"/>
</dbReference>
<organism evidence="2 3">
    <name type="scientific">Scleroderma citrinum Foug A</name>
    <dbReference type="NCBI Taxonomy" id="1036808"/>
    <lineage>
        <taxon>Eukaryota</taxon>
        <taxon>Fungi</taxon>
        <taxon>Dikarya</taxon>
        <taxon>Basidiomycota</taxon>
        <taxon>Agaricomycotina</taxon>
        <taxon>Agaricomycetes</taxon>
        <taxon>Agaricomycetidae</taxon>
        <taxon>Boletales</taxon>
        <taxon>Sclerodermatineae</taxon>
        <taxon>Sclerodermataceae</taxon>
        <taxon>Scleroderma</taxon>
    </lineage>
</organism>
<sequence>CVHCHLKIACINFDNMQSIDLLVCSCATAAQQLLQLGYFPCAPLAPTLAVSLKVQTFVKKLFVQILPNTSARCEAFQSYLGSMGYTIDAKVRIYHFICTNYS</sequence>
<dbReference type="InterPro" id="IPR041320">
    <property type="entry name" value="CxC1"/>
</dbReference>